<dbReference type="InterPro" id="IPR036249">
    <property type="entry name" value="Thioredoxin-like_sf"/>
</dbReference>
<comment type="caution">
    <text evidence="6">The sequence shown here is derived from an EMBL/GenBank/DDBJ whole genome shotgun (WGS) entry which is preliminary data.</text>
</comment>
<sequence length="224" mass="25077">MITVHHLNNSRSQRVLWLLEELGLPYEVKRYERDAKTMLAPAALKAVHPLGKSPVITDATTDGTHTIAESGAIFEYILERYGNGRLQPQPGTPERLRYSYWMHYAEGSLMPLLVMTLIFSRIVPSTPALFRPIARAIVNGVHKQFLGPNLKTQLDYVDQELAAHTWFAGEAFSAADIQMSFDCEAAMARGDAPRPHIGAFVEKIHARPAYQRALERGGPYQIGH</sequence>
<reference evidence="6" key="1">
    <citation type="submission" date="2020-03" db="EMBL/GenBank/DDBJ databases">
        <title>Solimonas marina sp. nov., isolated from deep seawater of the Pacific Ocean.</title>
        <authorList>
            <person name="Liu X."/>
            <person name="Lai Q."/>
            <person name="Sun F."/>
            <person name="Gai Y."/>
            <person name="Li G."/>
            <person name="Shao Z."/>
        </authorList>
    </citation>
    <scope>NUCLEOTIDE SEQUENCE</scope>
    <source>
        <strain evidence="6">C16B3</strain>
    </source>
</reference>
<dbReference type="InterPro" id="IPR004046">
    <property type="entry name" value="GST_C"/>
</dbReference>
<dbReference type="PANTHER" id="PTHR44051">
    <property type="entry name" value="GLUTATHIONE S-TRANSFERASE-RELATED"/>
    <property type="match status" value="1"/>
</dbReference>
<dbReference type="GO" id="GO:0004364">
    <property type="term" value="F:glutathione transferase activity"/>
    <property type="evidence" value="ECO:0007669"/>
    <property type="project" value="UniProtKB-EC"/>
</dbReference>
<dbReference type="RefSeq" id="WP_168149017.1">
    <property type="nucleotide sequence ID" value="NZ_JAAVXB010000009.1"/>
</dbReference>
<evidence type="ECO:0000313" key="6">
    <source>
        <dbReference type="EMBL" id="NKF23691.1"/>
    </source>
</evidence>
<comment type="catalytic activity">
    <reaction evidence="3">
        <text>RX + glutathione = an S-substituted glutathione + a halide anion + H(+)</text>
        <dbReference type="Rhea" id="RHEA:16437"/>
        <dbReference type="ChEBI" id="CHEBI:15378"/>
        <dbReference type="ChEBI" id="CHEBI:16042"/>
        <dbReference type="ChEBI" id="CHEBI:17792"/>
        <dbReference type="ChEBI" id="CHEBI:57925"/>
        <dbReference type="ChEBI" id="CHEBI:90779"/>
        <dbReference type="EC" id="2.5.1.18"/>
    </reaction>
</comment>
<dbReference type="PROSITE" id="PS50405">
    <property type="entry name" value="GST_CTER"/>
    <property type="match status" value="1"/>
</dbReference>
<evidence type="ECO:0000256" key="2">
    <source>
        <dbReference type="ARBA" id="ARBA00022679"/>
    </source>
</evidence>
<keyword evidence="2" id="KW-0808">Transferase</keyword>
<dbReference type="Gene3D" id="3.40.30.10">
    <property type="entry name" value="Glutaredoxin"/>
    <property type="match status" value="1"/>
</dbReference>
<dbReference type="EC" id="2.5.1.18" evidence="1"/>
<dbReference type="SFLD" id="SFLDG01150">
    <property type="entry name" value="Main.1:_Beta-like"/>
    <property type="match status" value="1"/>
</dbReference>
<dbReference type="SFLD" id="SFLDG00358">
    <property type="entry name" value="Main_(cytGST)"/>
    <property type="match status" value="1"/>
</dbReference>
<feature type="domain" description="GST C-terminal" evidence="5">
    <location>
        <begin position="91"/>
        <end position="224"/>
    </location>
</feature>
<protein>
    <recommendedName>
        <fullName evidence="1">glutathione transferase</fullName>
        <ecNumber evidence="1">2.5.1.18</ecNumber>
    </recommendedName>
</protein>
<organism evidence="6 7">
    <name type="scientific">Solimonas marina</name>
    <dbReference type="NCBI Taxonomy" id="2714601"/>
    <lineage>
        <taxon>Bacteria</taxon>
        <taxon>Pseudomonadati</taxon>
        <taxon>Pseudomonadota</taxon>
        <taxon>Gammaproteobacteria</taxon>
        <taxon>Nevskiales</taxon>
        <taxon>Nevskiaceae</taxon>
        <taxon>Solimonas</taxon>
    </lineage>
</organism>
<dbReference type="SUPFAM" id="SSF47616">
    <property type="entry name" value="GST C-terminal domain-like"/>
    <property type="match status" value="1"/>
</dbReference>
<evidence type="ECO:0000313" key="7">
    <source>
        <dbReference type="Proteomes" id="UP000653472"/>
    </source>
</evidence>
<dbReference type="Pfam" id="PF00043">
    <property type="entry name" value="GST_C"/>
    <property type="match status" value="1"/>
</dbReference>
<dbReference type="Pfam" id="PF13409">
    <property type="entry name" value="GST_N_2"/>
    <property type="match status" value="1"/>
</dbReference>
<dbReference type="InterPro" id="IPR010987">
    <property type="entry name" value="Glutathione-S-Trfase_C-like"/>
</dbReference>
<dbReference type="GO" id="GO:0004601">
    <property type="term" value="F:peroxidase activity"/>
    <property type="evidence" value="ECO:0007669"/>
    <property type="project" value="UniProtKB-ARBA"/>
</dbReference>
<name>A0A970BAS9_9GAMM</name>
<proteinExistence type="predicted"/>
<dbReference type="InterPro" id="IPR004045">
    <property type="entry name" value="Glutathione_S-Trfase_N"/>
</dbReference>
<evidence type="ECO:0000259" key="4">
    <source>
        <dbReference type="PROSITE" id="PS50404"/>
    </source>
</evidence>
<dbReference type="Gene3D" id="1.20.1050.10">
    <property type="match status" value="1"/>
</dbReference>
<dbReference type="PROSITE" id="PS50404">
    <property type="entry name" value="GST_NTER"/>
    <property type="match status" value="1"/>
</dbReference>
<keyword evidence="7" id="KW-1185">Reference proteome</keyword>
<accession>A0A970BAS9</accession>
<dbReference type="FunFam" id="3.40.30.10:FF:000156">
    <property type="entry name" value="Glutathione S-transferase 1"/>
    <property type="match status" value="1"/>
</dbReference>
<evidence type="ECO:0000259" key="5">
    <source>
        <dbReference type="PROSITE" id="PS50405"/>
    </source>
</evidence>
<evidence type="ECO:0000256" key="1">
    <source>
        <dbReference type="ARBA" id="ARBA00012452"/>
    </source>
</evidence>
<dbReference type="InterPro" id="IPR036282">
    <property type="entry name" value="Glutathione-S-Trfase_C_sf"/>
</dbReference>
<feature type="domain" description="GST N-terminal" evidence="4">
    <location>
        <begin position="1"/>
        <end position="85"/>
    </location>
</feature>
<dbReference type="SFLD" id="SFLDS00019">
    <property type="entry name" value="Glutathione_Transferase_(cytos"/>
    <property type="match status" value="1"/>
</dbReference>
<dbReference type="EMBL" id="JAAVXB010000009">
    <property type="protein sequence ID" value="NKF23691.1"/>
    <property type="molecule type" value="Genomic_DNA"/>
</dbReference>
<dbReference type="CDD" id="cd03046">
    <property type="entry name" value="GST_N_GTT1_like"/>
    <property type="match status" value="1"/>
</dbReference>
<dbReference type="PANTHER" id="PTHR44051:SF9">
    <property type="entry name" value="GLUTATHIONE S-TRANSFERASE 1"/>
    <property type="match status" value="1"/>
</dbReference>
<dbReference type="Proteomes" id="UP000653472">
    <property type="component" value="Unassembled WGS sequence"/>
</dbReference>
<evidence type="ECO:0000256" key="3">
    <source>
        <dbReference type="ARBA" id="ARBA00047960"/>
    </source>
</evidence>
<gene>
    <name evidence="6" type="ORF">G7Y82_15340</name>
</gene>
<dbReference type="SUPFAM" id="SSF52833">
    <property type="entry name" value="Thioredoxin-like"/>
    <property type="match status" value="1"/>
</dbReference>
<dbReference type="GO" id="GO:0005737">
    <property type="term" value="C:cytoplasm"/>
    <property type="evidence" value="ECO:0007669"/>
    <property type="project" value="UniProtKB-ARBA"/>
</dbReference>
<dbReference type="InterPro" id="IPR040079">
    <property type="entry name" value="Glutathione_S-Trfase"/>
</dbReference>
<dbReference type="AlphaFoldDB" id="A0A970BAS9"/>
<dbReference type="CDD" id="cd03189">
    <property type="entry name" value="GST_C_GTT1_like"/>
    <property type="match status" value="1"/>
</dbReference>